<comment type="caution">
    <text evidence="2">The sequence shown here is derived from an EMBL/GenBank/DDBJ whole genome shotgun (WGS) entry which is preliminary data.</text>
</comment>
<evidence type="ECO:0008006" key="5">
    <source>
        <dbReference type="Google" id="ProtNLM"/>
    </source>
</evidence>
<dbReference type="Proteomes" id="UP000305222">
    <property type="component" value="Unassembled WGS sequence"/>
</dbReference>
<dbReference type="AlphaFoldDB" id="A0A4U3B1K8"/>
<evidence type="ECO:0000313" key="2">
    <source>
        <dbReference type="EMBL" id="TKI94270.1"/>
    </source>
</evidence>
<proteinExistence type="predicted"/>
<reference evidence="3 4" key="1">
    <citation type="journal article" date="2019" name="Environ. Microbiol.">
        <title>An active ?-lactamase is a part of an orchestrated cell wall stress resistance network of Bacillus subtilis and related rhizosphere species.</title>
        <authorList>
            <person name="Bucher T."/>
            <person name="Keren-Paz A."/>
            <person name="Hausser J."/>
            <person name="Olender T."/>
            <person name="Cytryn E."/>
            <person name="Kolodkin-Gal I."/>
        </authorList>
    </citation>
    <scope>NUCLEOTIDE SEQUENCE [LARGE SCALE GENOMIC DNA]</scope>
    <source>
        <strain evidence="2 3">I5</strain>
        <strain evidence="1 4">I71</strain>
    </source>
</reference>
<protein>
    <recommendedName>
        <fullName evidence="5">TRAG family protein</fullName>
    </recommendedName>
</protein>
<sequence length="177" mass="20916">MSGIYIGNVKQSYINPLDIKNLYETEKEKNLLFLGQPGKGTKHRIGDWLSKELMQAISIAQTVIKPKERYDFWIESATNLLAGIILYLNQRHGDLYYLDLEKVREFVQQAKEKDLYLLELSELLKKDHPAYQIFSVLALSAKETRQGTISTLLRILDEQQEQHEKLEKQREYFWFQY</sequence>
<evidence type="ECO:0000313" key="3">
    <source>
        <dbReference type="Proteomes" id="UP000305222"/>
    </source>
</evidence>
<dbReference type="EMBL" id="SZON01000736">
    <property type="protein sequence ID" value="TKI94270.1"/>
    <property type="molecule type" value="Genomic_DNA"/>
</dbReference>
<dbReference type="RefSeq" id="WP_137050768.1">
    <property type="nucleotide sequence ID" value="NZ_SZOM01000018.1"/>
</dbReference>
<name>A0A4U3B1K8_9BACI</name>
<gene>
    <name evidence="1" type="ORF">FC694_01900</name>
    <name evidence="2" type="ORF">FC699_15995</name>
</gene>
<evidence type="ECO:0000313" key="1">
    <source>
        <dbReference type="EMBL" id="TKH19275.1"/>
    </source>
</evidence>
<organism evidence="2 3">
    <name type="scientific">Bacillus wiedmannii</name>
    <dbReference type="NCBI Taxonomy" id="1890302"/>
    <lineage>
        <taxon>Bacteria</taxon>
        <taxon>Bacillati</taxon>
        <taxon>Bacillota</taxon>
        <taxon>Bacilli</taxon>
        <taxon>Bacillales</taxon>
        <taxon>Bacillaceae</taxon>
        <taxon>Bacillus</taxon>
        <taxon>Bacillus cereus group</taxon>
    </lineage>
</organism>
<evidence type="ECO:0000313" key="4">
    <source>
        <dbReference type="Proteomes" id="UP000306037"/>
    </source>
</evidence>
<dbReference type="EMBL" id="SZOM01000018">
    <property type="protein sequence ID" value="TKH19275.1"/>
    <property type="molecule type" value="Genomic_DNA"/>
</dbReference>
<dbReference type="Proteomes" id="UP000306037">
    <property type="component" value="Unassembled WGS sequence"/>
</dbReference>
<accession>A0A4U3B1K8</accession>